<dbReference type="SMART" id="SM01218">
    <property type="entry name" value="FoP_duplication"/>
    <property type="match status" value="1"/>
</dbReference>
<dbReference type="OMA" id="PRATPYF"/>
<feature type="region of interest" description="Disordered" evidence="1">
    <location>
        <begin position="17"/>
        <end position="77"/>
    </location>
</feature>
<dbReference type="KEGG" id="dcr:108197313"/>
<dbReference type="Gramene" id="KZM84918">
    <property type="protein sequence ID" value="KZM84918"/>
    <property type="gene ID" value="DCAR_027660"/>
</dbReference>
<dbReference type="InterPro" id="IPR051229">
    <property type="entry name" value="ALYREF_mRNA_export"/>
</dbReference>
<name>A0A175YP77_DAUCS</name>
<dbReference type="OrthoDB" id="1049195at2759"/>
<feature type="region of interest" description="Disordered" evidence="1">
    <location>
        <begin position="188"/>
        <end position="258"/>
    </location>
</feature>
<dbReference type="Pfam" id="PF00076">
    <property type="entry name" value="RRM_1"/>
    <property type="match status" value="1"/>
</dbReference>
<proteinExistence type="predicted"/>
<dbReference type="GO" id="GO:0005634">
    <property type="term" value="C:nucleus"/>
    <property type="evidence" value="ECO:0007669"/>
    <property type="project" value="TreeGrafter"/>
</dbReference>
<dbReference type="GO" id="GO:0006406">
    <property type="term" value="P:mRNA export from nucleus"/>
    <property type="evidence" value="ECO:0007669"/>
    <property type="project" value="TreeGrafter"/>
</dbReference>
<reference evidence="2" key="2">
    <citation type="submission" date="2022-03" db="EMBL/GenBank/DDBJ databases">
        <title>Draft title - Genomic analysis of global carrot germplasm unveils the trajectory of domestication and the origin of high carotenoid orange carrot.</title>
        <authorList>
            <person name="Iorizzo M."/>
            <person name="Ellison S."/>
            <person name="Senalik D."/>
            <person name="Macko-Podgorni A."/>
            <person name="Grzebelus D."/>
            <person name="Bostan H."/>
            <person name="Rolling W."/>
            <person name="Curaba J."/>
            <person name="Simon P."/>
        </authorList>
    </citation>
    <scope>NUCLEOTIDE SEQUENCE</scope>
    <source>
        <tissue evidence="2">Leaf</tissue>
    </source>
</reference>
<dbReference type="PANTHER" id="PTHR19965">
    <property type="entry name" value="RNA AND EXPORT FACTOR BINDING PROTEIN"/>
    <property type="match status" value="1"/>
</dbReference>
<feature type="compositionally biased region" description="Low complexity" evidence="1">
    <location>
        <begin position="18"/>
        <end position="34"/>
    </location>
</feature>
<dbReference type="SMART" id="SM00360">
    <property type="entry name" value="RRM"/>
    <property type="match status" value="1"/>
</dbReference>
<dbReference type="Proteomes" id="UP000077755">
    <property type="component" value="Chromosome 8"/>
</dbReference>
<dbReference type="Gene3D" id="3.30.70.330">
    <property type="match status" value="1"/>
</dbReference>
<dbReference type="InterPro" id="IPR000504">
    <property type="entry name" value="RRM_dom"/>
</dbReference>
<dbReference type="EMBL" id="CP093350">
    <property type="protein sequence ID" value="WOH12327.1"/>
    <property type="molecule type" value="Genomic_DNA"/>
</dbReference>
<evidence type="ECO:0000256" key="1">
    <source>
        <dbReference type="SAM" id="MobiDB-lite"/>
    </source>
</evidence>
<dbReference type="AlphaFoldDB" id="A0A175YP77"/>
<dbReference type="InterPro" id="IPR035979">
    <property type="entry name" value="RBD_domain_sf"/>
</dbReference>
<dbReference type="PANTHER" id="PTHR19965:SF69">
    <property type="entry name" value="NUCLEOTIDE-BINDING ALPHA-BETA PLAIT DOMAIN-CONTAINING PROTEIN-RELATED"/>
    <property type="match status" value="1"/>
</dbReference>
<reference evidence="2" key="1">
    <citation type="journal article" date="2016" name="Nat. Genet.">
        <title>A high-quality carrot genome assembly provides new insights into carotenoid accumulation and asterid genome evolution.</title>
        <authorList>
            <person name="Iorizzo M."/>
            <person name="Ellison S."/>
            <person name="Senalik D."/>
            <person name="Zeng P."/>
            <person name="Satapoomin P."/>
            <person name="Huang J."/>
            <person name="Bowman M."/>
            <person name="Iovene M."/>
            <person name="Sanseverino W."/>
            <person name="Cavagnaro P."/>
            <person name="Yildiz M."/>
            <person name="Macko-Podgorni A."/>
            <person name="Moranska E."/>
            <person name="Grzebelus E."/>
            <person name="Grzebelus D."/>
            <person name="Ashrafi H."/>
            <person name="Zheng Z."/>
            <person name="Cheng S."/>
            <person name="Spooner D."/>
            <person name="Van Deynze A."/>
            <person name="Simon P."/>
        </authorList>
    </citation>
    <scope>NUCLEOTIDE SEQUENCE</scope>
    <source>
        <tissue evidence="2">Leaf</tissue>
    </source>
</reference>
<evidence type="ECO:0000313" key="2">
    <source>
        <dbReference type="EMBL" id="WOH12327.1"/>
    </source>
</evidence>
<dbReference type="InterPro" id="IPR025715">
    <property type="entry name" value="FoP_C"/>
</dbReference>
<feature type="compositionally biased region" description="Basic and acidic residues" evidence="1">
    <location>
        <begin position="234"/>
        <end position="258"/>
    </location>
</feature>
<accession>A0A175YP77</accession>
<dbReference type="SUPFAM" id="SSF54928">
    <property type="entry name" value="RNA-binding domain, RBD"/>
    <property type="match status" value="1"/>
</dbReference>
<gene>
    <name evidence="2" type="ORF">DCAR_0831829</name>
</gene>
<evidence type="ECO:0000313" key="3">
    <source>
        <dbReference type="Proteomes" id="UP000077755"/>
    </source>
</evidence>
<dbReference type="CDD" id="cd12680">
    <property type="entry name" value="RRM_THOC4"/>
    <property type="match status" value="1"/>
</dbReference>
<dbReference type="InterPro" id="IPR012677">
    <property type="entry name" value="Nucleotide-bd_a/b_plait_sf"/>
</dbReference>
<sequence>MAESLLDMTLDQLIQKNKASNSSSSSVAARSAVRGRGGAAGKASRGRGRAAGANFSAPGPTRRAPNRVQPRATPYFTPQGLNQMQVQELLMPGGMDMESGTKLYISNLDYGVTNEDIKVLFSEVGELRRYSIHYDKSGRSKGTAEVAFAHQSDAFAAVKRYNGVQLDGKPMKIEMVGVKLVAPANIAMPPTTNGFPGNTGGAFRRQQRVAGRGRDRGSGGRGSAPGRGRGRGRGQGEKVSPEDLDADLEKYHQEAMQL</sequence>
<dbReference type="PROSITE" id="PS50102">
    <property type="entry name" value="RRM"/>
    <property type="match status" value="1"/>
</dbReference>
<protein>
    <submittedName>
        <fullName evidence="2">Uncharacterized protein</fullName>
    </submittedName>
</protein>
<dbReference type="Pfam" id="PF13865">
    <property type="entry name" value="FoP_duplication"/>
    <property type="match status" value="1"/>
</dbReference>
<dbReference type="GO" id="GO:0003729">
    <property type="term" value="F:mRNA binding"/>
    <property type="evidence" value="ECO:0007669"/>
    <property type="project" value="TreeGrafter"/>
</dbReference>
<keyword evidence="3" id="KW-1185">Reference proteome</keyword>
<organism evidence="2 3">
    <name type="scientific">Daucus carota subsp. sativus</name>
    <name type="common">Carrot</name>
    <dbReference type="NCBI Taxonomy" id="79200"/>
    <lineage>
        <taxon>Eukaryota</taxon>
        <taxon>Viridiplantae</taxon>
        <taxon>Streptophyta</taxon>
        <taxon>Embryophyta</taxon>
        <taxon>Tracheophyta</taxon>
        <taxon>Spermatophyta</taxon>
        <taxon>Magnoliopsida</taxon>
        <taxon>eudicotyledons</taxon>
        <taxon>Gunneridae</taxon>
        <taxon>Pentapetalae</taxon>
        <taxon>asterids</taxon>
        <taxon>campanulids</taxon>
        <taxon>Apiales</taxon>
        <taxon>Apiaceae</taxon>
        <taxon>Apioideae</taxon>
        <taxon>Scandiceae</taxon>
        <taxon>Daucinae</taxon>
        <taxon>Daucus</taxon>
        <taxon>Daucus sect. Daucus</taxon>
    </lineage>
</organism>